<dbReference type="Gene3D" id="1.20.1560.10">
    <property type="entry name" value="ABC transporter type 1, transmembrane domain"/>
    <property type="match status" value="1"/>
</dbReference>
<evidence type="ECO:0000256" key="5">
    <source>
        <dbReference type="ARBA" id="ARBA00022741"/>
    </source>
</evidence>
<dbReference type="InterPro" id="IPR011527">
    <property type="entry name" value="ABC1_TM_dom"/>
</dbReference>
<dbReference type="GO" id="GO:0016887">
    <property type="term" value="F:ATP hydrolysis activity"/>
    <property type="evidence" value="ECO:0007669"/>
    <property type="project" value="InterPro"/>
</dbReference>
<dbReference type="SUPFAM" id="SSF52540">
    <property type="entry name" value="P-loop containing nucleoside triphosphate hydrolases"/>
    <property type="match status" value="1"/>
</dbReference>
<keyword evidence="6 12" id="KW-0067">ATP-binding</keyword>
<evidence type="ECO:0000313" key="12">
    <source>
        <dbReference type="EMBL" id="HJC06911.1"/>
    </source>
</evidence>
<feature type="domain" description="ABC transporter" evidence="10">
    <location>
        <begin position="354"/>
        <end position="588"/>
    </location>
</feature>
<dbReference type="PROSITE" id="PS50893">
    <property type="entry name" value="ABC_TRANSPORTER_2"/>
    <property type="match status" value="1"/>
</dbReference>
<keyword evidence="5" id="KW-0547">Nucleotide-binding</keyword>
<evidence type="ECO:0000313" key="13">
    <source>
        <dbReference type="Proteomes" id="UP000823910"/>
    </source>
</evidence>
<dbReference type="SMART" id="SM00382">
    <property type="entry name" value="AAA"/>
    <property type="match status" value="1"/>
</dbReference>
<feature type="transmembrane region" description="Helical" evidence="9">
    <location>
        <begin position="21"/>
        <end position="42"/>
    </location>
</feature>
<accession>A0A9D2N3I3</accession>
<dbReference type="FunFam" id="1.20.1560.10:FF:000011">
    <property type="entry name" value="Multidrug ABC transporter ATP-binding protein"/>
    <property type="match status" value="1"/>
</dbReference>
<evidence type="ECO:0000256" key="6">
    <source>
        <dbReference type="ARBA" id="ARBA00022840"/>
    </source>
</evidence>
<dbReference type="GO" id="GO:0005886">
    <property type="term" value="C:plasma membrane"/>
    <property type="evidence" value="ECO:0007669"/>
    <property type="project" value="UniProtKB-SubCell"/>
</dbReference>
<feature type="transmembrane region" description="Helical" evidence="9">
    <location>
        <begin position="261"/>
        <end position="286"/>
    </location>
</feature>
<evidence type="ECO:0000256" key="3">
    <source>
        <dbReference type="ARBA" id="ARBA00022475"/>
    </source>
</evidence>
<feature type="transmembrane region" description="Helical" evidence="9">
    <location>
        <begin position="78"/>
        <end position="100"/>
    </location>
</feature>
<evidence type="ECO:0000259" key="10">
    <source>
        <dbReference type="PROSITE" id="PS50893"/>
    </source>
</evidence>
<feature type="domain" description="ABC transmembrane type-1" evidence="11">
    <location>
        <begin position="27"/>
        <end position="321"/>
    </location>
</feature>
<evidence type="ECO:0000259" key="11">
    <source>
        <dbReference type="PROSITE" id="PS50929"/>
    </source>
</evidence>
<name>A0A9D2N3I3_9FIRM</name>
<dbReference type="PANTHER" id="PTHR43394:SF1">
    <property type="entry name" value="ATP-BINDING CASSETTE SUB-FAMILY B MEMBER 10, MITOCHONDRIAL"/>
    <property type="match status" value="1"/>
</dbReference>
<dbReference type="InterPro" id="IPR027417">
    <property type="entry name" value="P-loop_NTPase"/>
</dbReference>
<dbReference type="PROSITE" id="PS50929">
    <property type="entry name" value="ABC_TM1F"/>
    <property type="match status" value="1"/>
</dbReference>
<keyword evidence="3" id="KW-1003">Cell membrane</keyword>
<sequence>MKHKIRYLKNTAGRLAPFISPYKGGFFLSVLMVCLTTLTLSISPSVEGMATTLLVQNARDLMRKVPGASVEFDRLGRLIAVLLGLYLLKTLTQSVMAFALTGSIQSAMHDLRDAVEKKLARLPVKYFDAHPFGDVLSRVTNDLDTLSNGLQQTLMQILSGILQIILAFAMMLSINRLMAAVVFLIVPSAVLITRFVVIRSQKLFLGQQNTLGKLNGAITEMYTGYKEIQLFNKQEEAVLDFEAVNEELRDNAFKAQFMSSLISPLVSMSTYLVIGVVAIIGCLLALNGSIQVGQIQAFVRYVWQVNDPMSQVSNFSAQIQAAFAALSRIAQILDEEELAEPQVPARLSEAPGTIVFEHVYFGYEPGKPIIRDLNLTVKRGQTVAIVGPTGAGKSTIINLLMRFYDADSGRILMDGTDIRDMTREDLRKNMAMVLQDTWLFNGTIYDNLRYGRLDARRDEVIAAAKLAGVHHFIKTLPGGYDMIVNEEGSNISQGEKQLLTIARAILKAPQILILDEATSSVDTRLEKHLQEAMATVIENRTSFIIAHRLSTIRNADLILVLDHGDVVEQGRHTELLKKGGFYARLYNSQFSHSSG</sequence>
<keyword evidence="4 9" id="KW-0812">Transmembrane</keyword>
<dbReference type="Gene3D" id="3.40.50.300">
    <property type="entry name" value="P-loop containing nucleotide triphosphate hydrolases"/>
    <property type="match status" value="1"/>
</dbReference>
<dbReference type="Pfam" id="PF00664">
    <property type="entry name" value="ABC_membrane"/>
    <property type="match status" value="1"/>
</dbReference>
<comment type="caution">
    <text evidence="12">The sequence shown here is derived from an EMBL/GenBank/DDBJ whole genome shotgun (WGS) entry which is preliminary data.</text>
</comment>
<keyword evidence="7 9" id="KW-1133">Transmembrane helix</keyword>
<reference evidence="12" key="1">
    <citation type="journal article" date="2021" name="PeerJ">
        <title>Extensive microbial diversity within the chicken gut microbiome revealed by metagenomics and culture.</title>
        <authorList>
            <person name="Gilroy R."/>
            <person name="Ravi A."/>
            <person name="Getino M."/>
            <person name="Pursley I."/>
            <person name="Horton D.L."/>
            <person name="Alikhan N.F."/>
            <person name="Baker D."/>
            <person name="Gharbi K."/>
            <person name="Hall N."/>
            <person name="Watson M."/>
            <person name="Adriaenssens E.M."/>
            <person name="Foster-Nyarko E."/>
            <person name="Jarju S."/>
            <person name="Secka A."/>
            <person name="Antonio M."/>
            <person name="Oren A."/>
            <person name="Chaudhuri R.R."/>
            <person name="La Ragione R."/>
            <person name="Hildebrand F."/>
            <person name="Pallen M.J."/>
        </authorList>
    </citation>
    <scope>NUCLEOTIDE SEQUENCE</scope>
    <source>
        <strain evidence="12">CHK180-15479</strain>
    </source>
</reference>
<dbReference type="InterPro" id="IPR017871">
    <property type="entry name" value="ABC_transporter-like_CS"/>
</dbReference>
<feature type="transmembrane region" description="Helical" evidence="9">
    <location>
        <begin position="153"/>
        <end position="171"/>
    </location>
</feature>
<organism evidence="12 13">
    <name type="scientific">Candidatus Enterocloster excrementipullorum</name>
    <dbReference type="NCBI Taxonomy" id="2838559"/>
    <lineage>
        <taxon>Bacteria</taxon>
        <taxon>Bacillati</taxon>
        <taxon>Bacillota</taxon>
        <taxon>Clostridia</taxon>
        <taxon>Lachnospirales</taxon>
        <taxon>Lachnospiraceae</taxon>
        <taxon>Enterocloster</taxon>
    </lineage>
</organism>
<keyword evidence="8 9" id="KW-0472">Membrane</keyword>
<dbReference type="PROSITE" id="PS00211">
    <property type="entry name" value="ABC_TRANSPORTER_1"/>
    <property type="match status" value="1"/>
</dbReference>
<protein>
    <submittedName>
        <fullName evidence="12">ABC transporter ATP-binding protein/permease</fullName>
    </submittedName>
</protein>
<dbReference type="InterPro" id="IPR036640">
    <property type="entry name" value="ABC1_TM_sf"/>
</dbReference>
<dbReference type="InterPro" id="IPR003439">
    <property type="entry name" value="ABC_transporter-like_ATP-bd"/>
</dbReference>
<dbReference type="InterPro" id="IPR039421">
    <property type="entry name" value="Type_1_exporter"/>
</dbReference>
<evidence type="ECO:0000256" key="8">
    <source>
        <dbReference type="ARBA" id="ARBA00023136"/>
    </source>
</evidence>
<feature type="transmembrane region" description="Helical" evidence="9">
    <location>
        <begin position="177"/>
        <end position="197"/>
    </location>
</feature>
<dbReference type="GO" id="GO:0005524">
    <property type="term" value="F:ATP binding"/>
    <property type="evidence" value="ECO:0007669"/>
    <property type="project" value="UniProtKB-KW"/>
</dbReference>
<evidence type="ECO:0000256" key="7">
    <source>
        <dbReference type="ARBA" id="ARBA00022989"/>
    </source>
</evidence>
<dbReference type="PANTHER" id="PTHR43394">
    <property type="entry name" value="ATP-DEPENDENT PERMEASE MDL1, MITOCHONDRIAL"/>
    <property type="match status" value="1"/>
</dbReference>
<dbReference type="InterPro" id="IPR003593">
    <property type="entry name" value="AAA+_ATPase"/>
</dbReference>
<dbReference type="CDD" id="cd03254">
    <property type="entry name" value="ABCC_Glucan_exporter_like"/>
    <property type="match status" value="1"/>
</dbReference>
<proteinExistence type="predicted"/>
<dbReference type="Pfam" id="PF00005">
    <property type="entry name" value="ABC_tran"/>
    <property type="match status" value="1"/>
</dbReference>
<evidence type="ECO:0000256" key="1">
    <source>
        <dbReference type="ARBA" id="ARBA00004651"/>
    </source>
</evidence>
<evidence type="ECO:0000256" key="2">
    <source>
        <dbReference type="ARBA" id="ARBA00022448"/>
    </source>
</evidence>
<dbReference type="CDD" id="cd18547">
    <property type="entry name" value="ABC_6TM_Tm288_like"/>
    <property type="match status" value="1"/>
</dbReference>
<dbReference type="GO" id="GO:0015421">
    <property type="term" value="F:ABC-type oligopeptide transporter activity"/>
    <property type="evidence" value="ECO:0007669"/>
    <property type="project" value="TreeGrafter"/>
</dbReference>
<evidence type="ECO:0000256" key="4">
    <source>
        <dbReference type="ARBA" id="ARBA00022692"/>
    </source>
</evidence>
<dbReference type="FunFam" id="3.40.50.300:FF:000287">
    <property type="entry name" value="Multidrug ABC transporter ATP-binding protein"/>
    <property type="match status" value="1"/>
</dbReference>
<reference evidence="12" key="2">
    <citation type="submission" date="2021-04" db="EMBL/GenBank/DDBJ databases">
        <authorList>
            <person name="Gilroy R."/>
        </authorList>
    </citation>
    <scope>NUCLEOTIDE SEQUENCE</scope>
    <source>
        <strain evidence="12">CHK180-15479</strain>
    </source>
</reference>
<keyword evidence="2" id="KW-0813">Transport</keyword>
<evidence type="ECO:0000256" key="9">
    <source>
        <dbReference type="SAM" id="Phobius"/>
    </source>
</evidence>
<gene>
    <name evidence="12" type="ORF">H9704_12295</name>
</gene>
<dbReference type="SUPFAM" id="SSF90123">
    <property type="entry name" value="ABC transporter transmembrane region"/>
    <property type="match status" value="1"/>
</dbReference>
<comment type="subcellular location">
    <subcellularLocation>
        <location evidence="1">Cell membrane</location>
        <topology evidence="1">Multi-pass membrane protein</topology>
    </subcellularLocation>
</comment>
<dbReference type="EMBL" id="DWWT01000065">
    <property type="protein sequence ID" value="HJC06911.1"/>
    <property type="molecule type" value="Genomic_DNA"/>
</dbReference>
<dbReference type="Proteomes" id="UP000823910">
    <property type="component" value="Unassembled WGS sequence"/>
</dbReference>
<dbReference type="AlphaFoldDB" id="A0A9D2N3I3"/>